<organism evidence="8 9">
    <name type="scientific">Laodelphax striatellus</name>
    <name type="common">Small brown planthopper</name>
    <name type="synonym">Delphax striatella</name>
    <dbReference type="NCBI Taxonomy" id="195883"/>
    <lineage>
        <taxon>Eukaryota</taxon>
        <taxon>Metazoa</taxon>
        <taxon>Ecdysozoa</taxon>
        <taxon>Arthropoda</taxon>
        <taxon>Hexapoda</taxon>
        <taxon>Insecta</taxon>
        <taxon>Pterygota</taxon>
        <taxon>Neoptera</taxon>
        <taxon>Paraneoptera</taxon>
        <taxon>Hemiptera</taxon>
        <taxon>Auchenorrhyncha</taxon>
        <taxon>Fulgoroidea</taxon>
        <taxon>Delphacidae</taxon>
        <taxon>Criomorphinae</taxon>
        <taxon>Laodelphax</taxon>
    </lineage>
</organism>
<dbReference type="InterPro" id="IPR038348">
    <property type="entry name" value="SLED_sf"/>
</dbReference>
<dbReference type="InterPro" id="IPR004092">
    <property type="entry name" value="Mbt"/>
</dbReference>
<feature type="region of interest" description="Disordered" evidence="6">
    <location>
        <begin position="479"/>
        <end position="503"/>
    </location>
</feature>
<dbReference type="InParanoid" id="A0A482XKE9"/>
<feature type="repeat" description="MBT" evidence="5">
    <location>
        <begin position="244"/>
        <end position="364"/>
    </location>
</feature>
<dbReference type="Pfam" id="PF02820">
    <property type="entry name" value="MBT"/>
    <property type="match status" value="4"/>
</dbReference>
<dbReference type="InterPro" id="IPR021987">
    <property type="entry name" value="SLED"/>
</dbReference>
<feature type="repeat" description="MBT" evidence="5">
    <location>
        <begin position="124"/>
        <end position="231"/>
    </location>
</feature>
<dbReference type="EMBL" id="QKKF02007115">
    <property type="protein sequence ID" value="RZF46154.1"/>
    <property type="molecule type" value="Genomic_DNA"/>
</dbReference>
<dbReference type="PROSITE" id="PS51079">
    <property type="entry name" value="MBT"/>
    <property type="match status" value="4"/>
</dbReference>
<dbReference type="Gene3D" id="2.30.30.140">
    <property type="match status" value="4"/>
</dbReference>
<feature type="compositionally biased region" description="Low complexity" evidence="6">
    <location>
        <begin position="486"/>
        <end position="499"/>
    </location>
</feature>
<keyword evidence="9" id="KW-1185">Reference proteome</keyword>
<dbReference type="PANTHER" id="PTHR12247">
    <property type="entry name" value="POLYCOMB GROUP PROTEIN"/>
    <property type="match status" value="1"/>
</dbReference>
<protein>
    <recommendedName>
        <fullName evidence="7">SLED domain-containing protein</fullName>
    </recommendedName>
</protein>
<evidence type="ECO:0000256" key="3">
    <source>
        <dbReference type="ARBA" id="ARBA00022737"/>
    </source>
</evidence>
<evidence type="ECO:0000313" key="9">
    <source>
        <dbReference type="Proteomes" id="UP000291343"/>
    </source>
</evidence>
<dbReference type="STRING" id="195883.A0A482XKE9"/>
<name>A0A482XKE9_LAOST</name>
<evidence type="ECO:0000256" key="4">
    <source>
        <dbReference type="ARBA" id="ARBA00023242"/>
    </source>
</evidence>
<dbReference type="OrthoDB" id="5917609at2759"/>
<keyword evidence="4" id="KW-0539">Nucleus</keyword>
<dbReference type="Proteomes" id="UP000291343">
    <property type="component" value="Unassembled WGS sequence"/>
</dbReference>
<dbReference type="InterPro" id="IPR013761">
    <property type="entry name" value="SAM/pointed_sf"/>
</dbReference>
<dbReference type="CDD" id="cd20093">
    <property type="entry name" value="MBT_SFMBT_rpt1"/>
    <property type="match status" value="1"/>
</dbReference>
<comment type="subcellular location">
    <subcellularLocation>
        <location evidence="1">Nucleus</location>
    </subcellularLocation>
</comment>
<feature type="repeat" description="MBT" evidence="5">
    <location>
        <begin position="376"/>
        <end position="473"/>
    </location>
</feature>
<dbReference type="SMART" id="SM00561">
    <property type="entry name" value="MBT"/>
    <property type="match status" value="4"/>
</dbReference>
<accession>A0A482XKE9</accession>
<dbReference type="FunCoup" id="A0A482XKE9">
    <property type="interactions" value="834"/>
</dbReference>
<dbReference type="GO" id="GO:0003682">
    <property type="term" value="F:chromatin binding"/>
    <property type="evidence" value="ECO:0007669"/>
    <property type="project" value="TreeGrafter"/>
</dbReference>
<dbReference type="CDD" id="cd20094">
    <property type="entry name" value="MBT_SFMBT_rpt2"/>
    <property type="match status" value="1"/>
</dbReference>
<sequence>MSTQSKDIEGKGEEIEPCFDDLFVWQDYLDATNSREVPQILFAHVEQSLQSGFQEGMKVQVPLKDDLDNYWVATIITACGPLLSLRYIGDKDDRSKDFWCDMTKVQLRPLGWAESNGKILVPPAHLNETISHKDLKIMLRSARTFSAELMNSDGFTPVDRIKEGMKVEVQDELHPYHVWIATVIENVGGRLLLRYDCPDKSNPGDFWLFYSSPRIFVIGWAQSRGEPWKYVKPSRCKNSNSNDDEWFEVLEASKKEACKMPLSTDIFQSGHGKAIKQNLKVGMKLEAVNPLNRSEIHPATIVEVFDDTYFLVEIDEEMKSLKEDGCYTTEDQDRKRLTWLATVSNPYILPCGWAKKNGLEISLPRGWDENNDEEDFNWDKYLAKTKSTAAEFERVPVERTADEWFEVDTKLEAADPDNHNHICVATISSIIDDLLWITLDSKPNSSKIVYSSDSHDLFPVAWCDSNNFPLKSPLNFRCSQNSSAPSESKSQGSDDGSSSLKDNRMGVESKGSCWCPEIFFNHKCFSGPFLSKGKLAQLPKSVGPGPVTLVMKEVLSMLISIAYISSRVLRELQCKSKPKPGMHLEVLKAKYKSNAYRANVEIITSTDKIDDFCREICNKLQVCPFLFGRLAVGEKSCPENCSTLSKTRFLTKSKSNNSNNEFSPRLVKENLYDKGNPTTGWPRRKRTLERDYLSGFGKMGNNSEAVTEKRTRYETRGVKLPNFGLKKQNGGGVVVKKESSASETSSIASVQNELPIVNNHKSTNKKPKPPKVDEPKSTIEPIVDVPAPLRLDSNPLKWTVEDVYDYLKGTDDCDVLANLLKEEEFDGKSFMLLNLPSCLESLKLNFDTAISLCRHIEEVKYTFFCRDIYRRKVMKRPRPVTPEGDVKKRVGNKWSEERKRMFSEQMKASWMHRKRLQD</sequence>
<keyword evidence="2" id="KW-0678">Repressor</keyword>
<comment type="caution">
    <text evidence="8">The sequence shown here is derived from an EMBL/GenBank/DDBJ whole genome shotgun (WGS) entry which is preliminary data.</text>
</comment>
<reference evidence="8 9" key="1">
    <citation type="journal article" date="2017" name="Gigascience">
        <title>Genome sequence of the small brown planthopper, Laodelphax striatellus.</title>
        <authorList>
            <person name="Zhu J."/>
            <person name="Jiang F."/>
            <person name="Wang X."/>
            <person name="Yang P."/>
            <person name="Bao Y."/>
            <person name="Zhao W."/>
            <person name="Wang W."/>
            <person name="Lu H."/>
            <person name="Wang Q."/>
            <person name="Cui N."/>
            <person name="Li J."/>
            <person name="Chen X."/>
            <person name="Luo L."/>
            <person name="Yu J."/>
            <person name="Kang L."/>
            <person name="Cui F."/>
        </authorList>
    </citation>
    <scope>NUCLEOTIDE SEQUENCE [LARGE SCALE GENOMIC DNA]</scope>
    <source>
        <strain evidence="8">Lst14</strain>
    </source>
</reference>
<evidence type="ECO:0000259" key="7">
    <source>
        <dbReference type="Pfam" id="PF12140"/>
    </source>
</evidence>
<dbReference type="AlphaFoldDB" id="A0A482XKE9"/>
<dbReference type="SUPFAM" id="SSF47769">
    <property type="entry name" value="SAM/Pointed domain"/>
    <property type="match status" value="1"/>
</dbReference>
<dbReference type="GO" id="GO:0005634">
    <property type="term" value="C:nucleus"/>
    <property type="evidence" value="ECO:0007669"/>
    <property type="project" value="UniProtKB-SubCell"/>
</dbReference>
<dbReference type="InterPro" id="IPR050548">
    <property type="entry name" value="PcG_chromatin_remod_factors"/>
</dbReference>
<dbReference type="SUPFAM" id="SSF63748">
    <property type="entry name" value="Tudor/PWWP/MBT"/>
    <property type="match status" value="4"/>
</dbReference>
<feature type="region of interest" description="Disordered" evidence="6">
    <location>
        <begin position="753"/>
        <end position="778"/>
    </location>
</feature>
<keyword evidence="3" id="KW-0677">Repeat</keyword>
<dbReference type="CDD" id="cd20095">
    <property type="entry name" value="MBT_SFMBT_rpt3"/>
    <property type="match status" value="1"/>
</dbReference>
<feature type="repeat" description="MBT" evidence="5">
    <location>
        <begin position="23"/>
        <end position="123"/>
    </location>
</feature>
<dbReference type="SMR" id="A0A482XKE9"/>
<proteinExistence type="predicted"/>
<gene>
    <name evidence="8" type="ORF">LSTR_LSTR012135</name>
</gene>
<evidence type="ECO:0000313" key="8">
    <source>
        <dbReference type="EMBL" id="RZF46154.1"/>
    </source>
</evidence>
<evidence type="ECO:0000256" key="2">
    <source>
        <dbReference type="ARBA" id="ARBA00022491"/>
    </source>
</evidence>
<dbReference type="GO" id="GO:0042393">
    <property type="term" value="F:histone binding"/>
    <property type="evidence" value="ECO:0007669"/>
    <property type="project" value="TreeGrafter"/>
</dbReference>
<dbReference type="PANTHER" id="PTHR12247:SF129">
    <property type="entry name" value="SOP-2-RELATED PROTEIN 3"/>
    <property type="match status" value="1"/>
</dbReference>
<dbReference type="Pfam" id="PF12140">
    <property type="entry name" value="SLED"/>
    <property type="match status" value="1"/>
</dbReference>
<feature type="domain" description="SLED" evidence="7">
    <location>
        <begin position="515"/>
        <end position="628"/>
    </location>
</feature>
<dbReference type="CDD" id="cd20096">
    <property type="entry name" value="MBT_SFMBT_rpt4"/>
    <property type="match status" value="1"/>
</dbReference>
<evidence type="ECO:0000256" key="1">
    <source>
        <dbReference type="ARBA" id="ARBA00004123"/>
    </source>
</evidence>
<dbReference type="Gene3D" id="3.90.1150.190">
    <property type="entry name" value="SLED domain"/>
    <property type="match status" value="1"/>
</dbReference>
<dbReference type="Gene3D" id="1.10.150.50">
    <property type="entry name" value="Transcription Factor, Ets-1"/>
    <property type="match status" value="1"/>
</dbReference>
<evidence type="ECO:0000256" key="6">
    <source>
        <dbReference type="SAM" id="MobiDB-lite"/>
    </source>
</evidence>
<dbReference type="GO" id="GO:0045892">
    <property type="term" value="P:negative regulation of DNA-templated transcription"/>
    <property type="evidence" value="ECO:0007669"/>
    <property type="project" value="TreeGrafter"/>
</dbReference>
<evidence type="ECO:0000256" key="5">
    <source>
        <dbReference type="PROSITE-ProRule" id="PRU00459"/>
    </source>
</evidence>